<evidence type="ECO:0000256" key="1">
    <source>
        <dbReference type="SAM" id="Phobius"/>
    </source>
</evidence>
<keyword evidence="1" id="KW-0812">Transmembrane</keyword>
<evidence type="ECO:0000313" key="2">
    <source>
        <dbReference type="EMBL" id="CAK0798019.1"/>
    </source>
</evidence>
<feature type="transmembrane region" description="Helical" evidence="1">
    <location>
        <begin position="61"/>
        <end position="82"/>
    </location>
</feature>
<accession>A0ABN9PXK0</accession>
<evidence type="ECO:0000313" key="3">
    <source>
        <dbReference type="Proteomes" id="UP001189429"/>
    </source>
</evidence>
<gene>
    <name evidence="2" type="ORF">PCOR1329_LOCUS6928</name>
</gene>
<reference evidence="2" key="1">
    <citation type="submission" date="2023-10" db="EMBL/GenBank/DDBJ databases">
        <authorList>
            <person name="Chen Y."/>
            <person name="Shah S."/>
            <person name="Dougan E. K."/>
            <person name="Thang M."/>
            <person name="Chan C."/>
        </authorList>
    </citation>
    <scope>NUCLEOTIDE SEQUENCE [LARGE SCALE GENOMIC DNA]</scope>
</reference>
<name>A0ABN9PXK0_9DINO</name>
<keyword evidence="1" id="KW-0472">Membrane</keyword>
<sequence>MEGHEAVVFGTVFNADVGDSARAEQEAIIDQVLCEEQQQEISFDQLQYGYGGDGTKEEQEAFFFFFFFFFFLFFFFGTMLHVDRDVGGMQKQEAIINQVLYEDGGDGAGEKLEDIVIDQVLYDDGDSWANDGQEAIFFDAVRQEDGDDRVKEDQEAMIDQKLYDDGYDIGWTGATGRRRSRKPSLTMRSSMTATTFCTTRTVATGGTKEGQEDIINQVLYNAGYDAG</sequence>
<organism evidence="2 3">
    <name type="scientific">Prorocentrum cordatum</name>
    <dbReference type="NCBI Taxonomy" id="2364126"/>
    <lineage>
        <taxon>Eukaryota</taxon>
        <taxon>Sar</taxon>
        <taxon>Alveolata</taxon>
        <taxon>Dinophyceae</taxon>
        <taxon>Prorocentrales</taxon>
        <taxon>Prorocentraceae</taxon>
        <taxon>Prorocentrum</taxon>
    </lineage>
</organism>
<keyword evidence="3" id="KW-1185">Reference proteome</keyword>
<keyword evidence="1" id="KW-1133">Transmembrane helix</keyword>
<protein>
    <submittedName>
        <fullName evidence="2">Uncharacterized protein</fullName>
    </submittedName>
</protein>
<comment type="caution">
    <text evidence="2">The sequence shown here is derived from an EMBL/GenBank/DDBJ whole genome shotgun (WGS) entry which is preliminary data.</text>
</comment>
<dbReference type="EMBL" id="CAUYUJ010001871">
    <property type="protein sequence ID" value="CAK0798019.1"/>
    <property type="molecule type" value="Genomic_DNA"/>
</dbReference>
<dbReference type="Proteomes" id="UP001189429">
    <property type="component" value="Unassembled WGS sequence"/>
</dbReference>
<proteinExistence type="predicted"/>